<keyword evidence="7" id="KW-0924">Ammonia transport</keyword>
<comment type="similarity">
    <text evidence="2">Belongs to the ammonia transporter channel (TC 1.A.11.2) family.</text>
</comment>
<comment type="caution">
    <text evidence="10">The sequence shown here is derived from an EMBL/GenBank/DDBJ whole genome shotgun (WGS) entry which is preliminary data.</text>
</comment>
<dbReference type="Pfam" id="PF00909">
    <property type="entry name" value="Ammonium_transp"/>
    <property type="match status" value="1"/>
</dbReference>
<dbReference type="PANTHER" id="PTHR11730">
    <property type="entry name" value="AMMONIUM TRANSPORTER"/>
    <property type="match status" value="1"/>
</dbReference>
<evidence type="ECO:0000256" key="4">
    <source>
        <dbReference type="ARBA" id="ARBA00022692"/>
    </source>
</evidence>
<evidence type="ECO:0000313" key="10">
    <source>
        <dbReference type="EMBL" id="GAE94964.1"/>
    </source>
</evidence>
<dbReference type="GO" id="GO:0016020">
    <property type="term" value="C:membrane"/>
    <property type="evidence" value="ECO:0007669"/>
    <property type="project" value="UniProtKB-SubCell"/>
</dbReference>
<keyword evidence="5 8" id="KW-1133">Transmembrane helix</keyword>
<reference evidence="10 11" key="1">
    <citation type="journal article" date="2014" name="Genome Announc.">
        <title>Draft Genome Sequence of the Boron-Tolerant and Moderately Halotolerant Bacterium Gracilibacillus boraciitolerans JCM 21714T.</title>
        <authorList>
            <person name="Ahmed I."/>
            <person name="Oshima K."/>
            <person name="Suda W."/>
            <person name="Kitamura K."/>
            <person name="Iida T."/>
            <person name="Ohmori Y."/>
            <person name="Fujiwara T."/>
            <person name="Hattori M."/>
            <person name="Ohkuma M."/>
        </authorList>
    </citation>
    <scope>NUCLEOTIDE SEQUENCE [LARGE SCALE GENOMIC DNA]</scope>
    <source>
        <strain evidence="10 11">JCM 21714</strain>
    </source>
</reference>
<gene>
    <name evidence="10" type="ORF">JCM21714_4165</name>
</gene>
<evidence type="ECO:0000256" key="7">
    <source>
        <dbReference type="ARBA" id="ARBA00023177"/>
    </source>
</evidence>
<dbReference type="InterPro" id="IPR024041">
    <property type="entry name" value="NH4_transpt_AmtB-like_dom"/>
</dbReference>
<comment type="subcellular location">
    <subcellularLocation>
        <location evidence="1">Membrane</location>
        <topology evidence="1">Multi-pass membrane protein</topology>
    </subcellularLocation>
</comment>
<keyword evidence="6 8" id="KW-0472">Membrane</keyword>
<protein>
    <submittedName>
        <fullName evidence="10">Ammonium transporter</fullName>
    </submittedName>
</protein>
<evidence type="ECO:0000259" key="9">
    <source>
        <dbReference type="Pfam" id="PF00909"/>
    </source>
</evidence>
<dbReference type="SUPFAM" id="SSF111352">
    <property type="entry name" value="Ammonium transporter"/>
    <property type="match status" value="1"/>
</dbReference>
<dbReference type="STRING" id="1298598.JCM21714_4165"/>
<feature type="transmembrane region" description="Helical" evidence="8">
    <location>
        <begin position="58"/>
        <end position="80"/>
    </location>
</feature>
<keyword evidence="3" id="KW-0813">Transport</keyword>
<evidence type="ECO:0000256" key="8">
    <source>
        <dbReference type="SAM" id="Phobius"/>
    </source>
</evidence>
<feature type="transmembrane region" description="Helical" evidence="8">
    <location>
        <begin position="12"/>
        <end position="34"/>
    </location>
</feature>
<dbReference type="PANTHER" id="PTHR11730:SF6">
    <property type="entry name" value="AMMONIUM TRANSPORTER"/>
    <property type="match status" value="1"/>
</dbReference>
<dbReference type="GO" id="GO:0097272">
    <property type="term" value="P:ammonium homeostasis"/>
    <property type="evidence" value="ECO:0007669"/>
    <property type="project" value="TreeGrafter"/>
</dbReference>
<evidence type="ECO:0000256" key="3">
    <source>
        <dbReference type="ARBA" id="ARBA00022448"/>
    </source>
</evidence>
<dbReference type="EMBL" id="BAVS01000035">
    <property type="protein sequence ID" value="GAE94964.1"/>
    <property type="molecule type" value="Genomic_DNA"/>
</dbReference>
<sequence length="124" mass="13336">MKFFDRAKIDDPIFALSVHGTVGVWGTLSTGFFATEELSIGAEWGLPGLFYGGGLEQLGVQILGVAASGAYAFVVSFIILKVMDKVMGGIRVSEEEEIIGLDLSEHGSYGYPENIPLPHEEQAK</sequence>
<evidence type="ECO:0000256" key="2">
    <source>
        <dbReference type="ARBA" id="ARBA00005887"/>
    </source>
</evidence>
<dbReference type="eggNOG" id="COG0004">
    <property type="taxonomic scope" value="Bacteria"/>
</dbReference>
<proteinExistence type="inferred from homology"/>
<keyword evidence="11" id="KW-1185">Reference proteome</keyword>
<evidence type="ECO:0000256" key="6">
    <source>
        <dbReference type="ARBA" id="ARBA00023136"/>
    </source>
</evidence>
<name>W4VQD8_9BACI</name>
<evidence type="ECO:0000313" key="11">
    <source>
        <dbReference type="Proteomes" id="UP000019102"/>
    </source>
</evidence>
<accession>W4VQD8</accession>
<evidence type="ECO:0000256" key="1">
    <source>
        <dbReference type="ARBA" id="ARBA00004141"/>
    </source>
</evidence>
<organism evidence="10 11">
    <name type="scientific">Gracilibacillus boraciitolerans JCM 21714</name>
    <dbReference type="NCBI Taxonomy" id="1298598"/>
    <lineage>
        <taxon>Bacteria</taxon>
        <taxon>Bacillati</taxon>
        <taxon>Bacillota</taxon>
        <taxon>Bacilli</taxon>
        <taxon>Bacillales</taxon>
        <taxon>Bacillaceae</taxon>
        <taxon>Gracilibacillus</taxon>
    </lineage>
</organism>
<dbReference type="Gene3D" id="1.10.3430.10">
    <property type="entry name" value="Ammonium transporter AmtB like domains"/>
    <property type="match status" value="1"/>
</dbReference>
<keyword evidence="4 8" id="KW-0812">Transmembrane</keyword>
<dbReference type="GO" id="GO:0008519">
    <property type="term" value="F:ammonium channel activity"/>
    <property type="evidence" value="ECO:0007669"/>
    <property type="project" value="InterPro"/>
</dbReference>
<evidence type="ECO:0000256" key="5">
    <source>
        <dbReference type="ARBA" id="ARBA00022989"/>
    </source>
</evidence>
<dbReference type="AlphaFoldDB" id="W4VQD8"/>
<dbReference type="Proteomes" id="UP000019102">
    <property type="component" value="Unassembled WGS sequence"/>
</dbReference>
<feature type="domain" description="Ammonium transporter AmtB-like" evidence="9">
    <location>
        <begin position="3"/>
        <end position="111"/>
    </location>
</feature>
<dbReference type="InterPro" id="IPR029020">
    <property type="entry name" value="Ammonium/urea_transptr"/>
</dbReference>